<gene>
    <name evidence="11" type="primary">PAK6</name>
</gene>
<dbReference type="GO" id="GO:0014069">
    <property type="term" value="C:postsynaptic density"/>
    <property type="evidence" value="ECO:0007669"/>
    <property type="project" value="Ensembl"/>
</dbReference>
<organism evidence="11 12">
    <name type="scientific">Vombatus ursinus</name>
    <name type="common">Common wombat</name>
    <dbReference type="NCBI Taxonomy" id="29139"/>
    <lineage>
        <taxon>Eukaryota</taxon>
        <taxon>Metazoa</taxon>
        <taxon>Chordata</taxon>
        <taxon>Craniata</taxon>
        <taxon>Vertebrata</taxon>
        <taxon>Euteleostomi</taxon>
        <taxon>Mammalia</taxon>
        <taxon>Metatheria</taxon>
        <taxon>Diprotodontia</taxon>
        <taxon>Vombatidae</taxon>
        <taxon>Vombatus</taxon>
    </lineage>
</organism>
<accession>A0A4X2KNM0</accession>
<dbReference type="PANTHER" id="PTHR45832">
    <property type="entry name" value="SERINE/THREONINE-PROTEIN KINASE SAMKA-RELATED-RELATED"/>
    <property type="match status" value="1"/>
</dbReference>
<dbReference type="Pfam" id="PF00069">
    <property type="entry name" value="Pkinase"/>
    <property type="match status" value="2"/>
</dbReference>
<dbReference type="Ensembl" id="ENSVURT00010012170.1">
    <property type="protein sequence ID" value="ENSVURP00010010722.1"/>
    <property type="gene ID" value="ENSVURG00010008278.1"/>
</dbReference>
<dbReference type="GO" id="GO:0001650">
    <property type="term" value="C:fibrillar center"/>
    <property type="evidence" value="ECO:0007669"/>
    <property type="project" value="Ensembl"/>
</dbReference>
<reference evidence="11" key="3">
    <citation type="submission" date="2025-09" db="UniProtKB">
        <authorList>
            <consortium name="Ensembl"/>
        </authorList>
    </citation>
    <scope>IDENTIFICATION</scope>
</reference>
<dbReference type="InterPro" id="IPR033923">
    <property type="entry name" value="PAK_BD"/>
</dbReference>
<dbReference type="Gene3D" id="3.90.810.10">
    <property type="entry name" value="CRIB domain"/>
    <property type="match status" value="1"/>
</dbReference>
<keyword evidence="5" id="KW-0418">Kinase</keyword>
<dbReference type="Gene3D" id="1.10.510.10">
    <property type="entry name" value="Transferase(Phosphotransferase) domain 1"/>
    <property type="match status" value="1"/>
</dbReference>
<protein>
    <recommendedName>
        <fullName evidence="1">non-specific serine/threonine protein kinase</fullName>
        <ecNumber evidence="1">2.7.11.1</ecNumber>
    </recommendedName>
</protein>
<dbReference type="GO" id="GO:0007626">
    <property type="term" value="P:locomotory behavior"/>
    <property type="evidence" value="ECO:0007669"/>
    <property type="project" value="Ensembl"/>
</dbReference>
<dbReference type="FunFam" id="3.30.200.20:FF:000141">
    <property type="entry name" value="Non-specific serine/threonine protein kinase"/>
    <property type="match status" value="1"/>
</dbReference>
<dbReference type="GeneTree" id="ENSGT00940000156528"/>
<dbReference type="CDD" id="cd01093">
    <property type="entry name" value="CRIB_PAK_like"/>
    <property type="match status" value="1"/>
</dbReference>
<dbReference type="InterPro" id="IPR011009">
    <property type="entry name" value="Kinase-like_dom_sf"/>
</dbReference>
<keyword evidence="2" id="KW-0723">Serine/threonine-protein kinase</keyword>
<proteinExistence type="predicted"/>
<keyword evidence="12" id="KW-1185">Reference proteome</keyword>
<dbReference type="GO" id="GO:0004674">
    <property type="term" value="F:protein serine/threonine kinase activity"/>
    <property type="evidence" value="ECO:0007669"/>
    <property type="project" value="UniProtKB-KW"/>
</dbReference>
<evidence type="ECO:0000259" key="10">
    <source>
        <dbReference type="PROSITE" id="PS50108"/>
    </source>
</evidence>
<dbReference type="OMA" id="ARRQTMW"/>
<feature type="region of interest" description="Disordered" evidence="8">
    <location>
        <begin position="319"/>
        <end position="362"/>
    </location>
</feature>
<dbReference type="Proteomes" id="UP000314987">
    <property type="component" value="Unassembled WGS sequence"/>
</dbReference>
<dbReference type="InterPro" id="IPR051931">
    <property type="entry name" value="PAK3-like"/>
</dbReference>
<dbReference type="EC" id="2.7.11.1" evidence="1"/>
<evidence type="ECO:0000256" key="1">
    <source>
        <dbReference type="ARBA" id="ARBA00012513"/>
    </source>
</evidence>
<feature type="domain" description="Protein kinase" evidence="9">
    <location>
        <begin position="401"/>
        <end position="707"/>
    </location>
</feature>
<evidence type="ECO:0000256" key="7">
    <source>
        <dbReference type="PROSITE-ProRule" id="PRU10141"/>
    </source>
</evidence>
<feature type="region of interest" description="Disordered" evidence="8">
    <location>
        <begin position="206"/>
        <end position="304"/>
    </location>
</feature>
<dbReference type="GO" id="GO:0007612">
    <property type="term" value="P:learning"/>
    <property type="evidence" value="ECO:0007669"/>
    <property type="project" value="Ensembl"/>
</dbReference>
<feature type="compositionally biased region" description="Low complexity" evidence="8">
    <location>
        <begin position="289"/>
        <end position="304"/>
    </location>
</feature>
<dbReference type="PANTHER" id="PTHR45832:SF3">
    <property type="entry name" value="NON-SPECIFIC SERINE_THREONINE PROTEIN KINASE"/>
    <property type="match status" value="1"/>
</dbReference>
<dbReference type="PROSITE" id="PS50011">
    <property type="entry name" value="PROTEIN_KINASE_DOM"/>
    <property type="match status" value="1"/>
</dbReference>
<dbReference type="InterPro" id="IPR017441">
    <property type="entry name" value="Protein_kinase_ATP_BS"/>
</dbReference>
<dbReference type="GO" id="GO:0007613">
    <property type="term" value="P:memory"/>
    <property type="evidence" value="ECO:0007669"/>
    <property type="project" value="Ensembl"/>
</dbReference>
<dbReference type="InterPro" id="IPR000095">
    <property type="entry name" value="CRIB_dom"/>
</dbReference>
<feature type="compositionally biased region" description="Low complexity" evidence="8">
    <location>
        <begin position="269"/>
        <end position="280"/>
    </location>
</feature>
<evidence type="ECO:0000313" key="12">
    <source>
        <dbReference type="Proteomes" id="UP000314987"/>
    </source>
</evidence>
<dbReference type="InterPro" id="IPR036936">
    <property type="entry name" value="CRIB_dom_sf"/>
</dbReference>
<dbReference type="GO" id="GO:1990138">
    <property type="term" value="P:neuron projection extension"/>
    <property type="evidence" value="ECO:0007669"/>
    <property type="project" value="Ensembl"/>
</dbReference>
<evidence type="ECO:0000256" key="5">
    <source>
        <dbReference type="ARBA" id="ARBA00022777"/>
    </source>
</evidence>
<dbReference type="Gene3D" id="3.30.200.20">
    <property type="entry name" value="Phosphorylase Kinase, domain 1"/>
    <property type="match status" value="1"/>
</dbReference>
<dbReference type="SUPFAM" id="SSF56112">
    <property type="entry name" value="Protein kinase-like (PK-like)"/>
    <property type="match status" value="1"/>
</dbReference>
<evidence type="ECO:0000256" key="8">
    <source>
        <dbReference type="SAM" id="MobiDB-lite"/>
    </source>
</evidence>
<dbReference type="GO" id="GO:0005654">
    <property type="term" value="C:nucleoplasm"/>
    <property type="evidence" value="ECO:0007669"/>
    <property type="project" value="Ensembl"/>
</dbReference>
<dbReference type="SMART" id="SM00285">
    <property type="entry name" value="PBD"/>
    <property type="match status" value="1"/>
</dbReference>
<dbReference type="FunFam" id="3.90.810.10:FF:000002">
    <property type="entry name" value="Non-specific serine/threonine protein kinase"/>
    <property type="match status" value="1"/>
</dbReference>
<dbReference type="PROSITE" id="PS50108">
    <property type="entry name" value="CRIB"/>
    <property type="match status" value="1"/>
</dbReference>
<evidence type="ECO:0000256" key="4">
    <source>
        <dbReference type="ARBA" id="ARBA00022741"/>
    </source>
</evidence>
<reference evidence="12" key="1">
    <citation type="submission" date="2018-12" db="EMBL/GenBank/DDBJ databases">
        <authorList>
            <person name="Yazar S."/>
        </authorList>
    </citation>
    <scope>NUCLEOTIDE SEQUENCE [LARGE SCALE GENOMIC DNA]</scope>
</reference>
<dbReference type="AlphaFoldDB" id="A0A4X2KNM0"/>
<dbReference type="Pfam" id="PF00786">
    <property type="entry name" value="PBD"/>
    <property type="match status" value="1"/>
</dbReference>
<evidence type="ECO:0000256" key="2">
    <source>
        <dbReference type="ARBA" id="ARBA00022527"/>
    </source>
</evidence>
<name>A0A4X2KNM0_VOMUR</name>
<evidence type="ECO:0000313" key="11">
    <source>
        <dbReference type="Ensembl" id="ENSVURP00010010722.1"/>
    </source>
</evidence>
<reference evidence="11" key="2">
    <citation type="submission" date="2025-08" db="UniProtKB">
        <authorList>
            <consortium name="Ensembl"/>
        </authorList>
    </citation>
    <scope>IDENTIFICATION</scope>
</reference>
<dbReference type="InterPro" id="IPR000719">
    <property type="entry name" value="Prot_kinase_dom"/>
</dbReference>
<feature type="domain" description="CRIB" evidence="10">
    <location>
        <begin position="12"/>
        <end position="25"/>
    </location>
</feature>
<feature type="region of interest" description="Disordered" evidence="8">
    <location>
        <begin position="1"/>
        <end position="30"/>
    </location>
</feature>
<dbReference type="STRING" id="29139.ENSVURP00010010722"/>
<feature type="binding site" evidence="7">
    <location>
        <position position="430"/>
    </location>
    <ligand>
        <name>ATP</name>
        <dbReference type="ChEBI" id="CHEBI:30616"/>
    </ligand>
</feature>
<sequence>MFRKKKKKRPEISAPQNFQHRVHTSFDPKEGKFVGLPPQWQNILDTLRRPKPVVDPSRITRVQLQPMKTVVRGSTIEVEGYISGLLNDIQKLSVISSNTLRGRSPTSRRRAQSLGLLGDERWGPDTDMYLQSPQPERADPYGIYLNCNGGAKAGRREMMWPEYQADQAQPNGLVMKTQSLGPAEFQGAAQRCLQLTSCLPSPPLETCPALTSSRGGKVGRQNSEDRRPQSCLVGPAAGRPSGEGSPSPKTQESGLKNKLFRSMFISDGSSKPAPAAKSKPNSLFRSIQKDSPPSLSAKAPSLLSDQSAGDFDNLIVSETSSPQKSLRTAPAAAPPPGRPSPAGSPRTRHPQTSASNLHLPQDPATAKALVTAGEEPGIVTHEQFKAALRMVVDQGDPRLLLESYVKIGEGSTGIVCLAREKHSGRQVAVKMMDLRKQQRRELLFNEVVIMRDYQHANVVELYKSYLVGEELWVLMEFLQGGALTDIVSQVSLNEEQIATVSESVLQALAYLHSQGVIHRDIKSDSILLTLDGRVGPSSDFLHLSLTYQVPTFLCLLHCTLSSFPEAFPSPSQPLIPSCSCSLLPFLYQVKLSDFGFCAQISKDVPKRKSLVGTPYWMAPEVISRSPYTTEVDIWSLGIMVIEMVDGEPPYFSDSPVQAMKRLRDSPPPKLKNSHKTSPVLRDFLERMLIRDPLDRATAQELLDHPFLLQTGLPECLVPLIQLYRKRTSTC</sequence>
<keyword evidence="3" id="KW-0808">Transferase</keyword>
<dbReference type="GO" id="GO:0140058">
    <property type="term" value="P:neuron projection arborization"/>
    <property type="evidence" value="ECO:0007669"/>
    <property type="project" value="Ensembl"/>
</dbReference>
<evidence type="ECO:0000256" key="6">
    <source>
        <dbReference type="ARBA" id="ARBA00022840"/>
    </source>
</evidence>
<evidence type="ECO:0000259" key="9">
    <source>
        <dbReference type="PROSITE" id="PS50011"/>
    </source>
</evidence>
<dbReference type="GO" id="GO:0005524">
    <property type="term" value="F:ATP binding"/>
    <property type="evidence" value="ECO:0007669"/>
    <property type="project" value="UniProtKB-UniRule"/>
</dbReference>
<evidence type="ECO:0000256" key="3">
    <source>
        <dbReference type="ARBA" id="ARBA00022679"/>
    </source>
</evidence>
<keyword evidence="4 7" id="KW-0547">Nucleotide-binding</keyword>
<dbReference type="PROSITE" id="PS00107">
    <property type="entry name" value="PROTEIN_KINASE_ATP"/>
    <property type="match status" value="1"/>
</dbReference>
<keyword evidence="6 7" id="KW-0067">ATP-binding</keyword>